<dbReference type="EMBL" id="CP013243">
    <property type="protein sequence ID" value="APH14226.1"/>
    <property type="molecule type" value="Genomic_DNA"/>
</dbReference>
<accession>A0A1L3NDN3</accession>
<protein>
    <recommendedName>
        <fullName evidence="3">DUF2577 domain-containing protein</fullName>
    </recommendedName>
</protein>
<evidence type="ECO:0000313" key="2">
    <source>
        <dbReference type="Proteomes" id="UP000182204"/>
    </source>
</evidence>
<evidence type="ECO:0000313" key="1">
    <source>
        <dbReference type="EMBL" id="APH14226.1"/>
    </source>
</evidence>
<dbReference type="InterPro" id="IPR022555">
    <property type="entry name" value="DUF2577"/>
</dbReference>
<reference evidence="1 2" key="1">
    <citation type="submission" date="2015-11" db="EMBL/GenBank/DDBJ databases">
        <authorList>
            <person name="Hill K.K."/>
            <person name="Shirey T.B."/>
            <person name="Raphael B."/>
            <person name="Daligault H.E."/>
            <person name="Davenport K.W."/>
            <person name="Bruce D.C."/>
            <person name="Foley B.T."/>
            <person name="Johnson S.L."/>
        </authorList>
    </citation>
    <scope>NUCLEOTIDE SEQUENCE [LARGE SCALE GENOMIC DNA]</scope>
    <source>
        <strain evidence="1 2">CDC_1632</strain>
    </source>
</reference>
<dbReference type="Proteomes" id="UP000182204">
    <property type="component" value="Chromosome"/>
</dbReference>
<sequence>MGYGIEFAQWLKERNNKDRIGPIIGEVVKGGLDYRISIMDNQLYLDPNNSTLCNSLTDRTEERIIELNSNTYNAKITYNNVLNIGDKVLVIASETNQNFFILDKLR</sequence>
<dbReference type="AlphaFoldDB" id="A0A1L3NDN3"/>
<dbReference type="Pfam" id="PF10844">
    <property type="entry name" value="DUF2577"/>
    <property type="match status" value="1"/>
</dbReference>
<proteinExistence type="predicted"/>
<gene>
    <name evidence="1" type="ORF">NPD5_3435</name>
</gene>
<evidence type="ECO:0008006" key="3">
    <source>
        <dbReference type="Google" id="ProtNLM"/>
    </source>
</evidence>
<organism evidence="1 2">
    <name type="scientific">Clostridium sporogenes</name>
    <dbReference type="NCBI Taxonomy" id="1509"/>
    <lineage>
        <taxon>Bacteria</taxon>
        <taxon>Bacillati</taxon>
        <taxon>Bacillota</taxon>
        <taxon>Clostridia</taxon>
        <taxon>Eubacteriales</taxon>
        <taxon>Clostridiaceae</taxon>
        <taxon>Clostridium</taxon>
    </lineage>
</organism>
<dbReference type="RefSeq" id="WP_072586736.1">
    <property type="nucleotide sequence ID" value="NZ_CP013243.1"/>
</dbReference>
<name>A0A1L3NDN3_CLOSG</name>